<dbReference type="InterPro" id="IPR008927">
    <property type="entry name" value="6-PGluconate_DH-like_C_sf"/>
</dbReference>
<keyword evidence="7" id="KW-0560">Oxidoreductase</keyword>
<evidence type="ECO:0000256" key="10">
    <source>
        <dbReference type="ARBA" id="ARBA00023239"/>
    </source>
</evidence>
<comment type="similarity">
    <text evidence="2">In the central section; belongs to the 3-hydroxyacyl-CoA dehydrogenase family.</text>
</comment>
<dbReference type="InterPro" id="IPR050136">
    <property type="entry name" value="FA_oxidation_alpha_subunit"/>
</dbReference>
<dbReference type="InterPro" id="IPR018376">
    <property type="entry name" value="Enoyl-CoA_hyd/isom_CS"/>
</dbReference>
<dbReference type="InterPro" id="IPR006180">
    <property type="entry name" value="3-OHacyl-CoA_DH_CS"/>
</dbReference>
<evidence type="ECO:0000256" key="11">
    <source>
        <dbReference type="ARBA" id="ARBA00023268"/>
    </source>
</evidence>
<dbReference type="InterPro" id="IPR036291">
    <property type="entry name" value="NAD(P)-bd_dom_sf"/>
</dbReference>
<evidence type="ECO:0000313" key="16">
    <source>
        <dbReference type="EMBL" id="TCJ88264.1"/>
    </source>
</evidence>
<reference evidence="16 17" key="1">
    <citation type="submission" date="2019-03" db="EMBL/GenBank/DDBJ databases">
        <title>Genomic Encyclopedia of Type Strains, Phase IV (KMG-IV): sequencing the most valuable type-strain genomes for metagenomic binning, comparative biology and taxonomic classification.</title>
        <authorList>
            <person name="Goeker M."/>
        </authorList>
    </citation>
    <scope>NUCLEOTIDE SEQUENCE [LARGE SCALE GENOMIC DNA]</scope>
    <source>
        <strain evidence="16 17">DSM 24830</strain>
    </source>
</reference>
<dbReference type="FunFam" id="3.40.50.720:FF:000009">
    <property type="entry name" value="Fatty oxidation complex, alpha subunit"/>
    <property type="match status" value="1"/>
</dbReference>
<keyword evidence="10" id="KW-0456">Lyase</keyword>
<dbReference type="PROSITE" id="PS00067">
    <property type="entry name" value="3HCDH"/>
    <property type="match status" value="1"/>
</dbReference>
<dbReference type="Proteomes" id="UP000294887">
    <property type="component" value="Unassembled WGS sequence"/>
</dbReference>
<keyword evidence="5" id="KW-0276">Fatty acid metabolism</keyword>
<comment type="similarity">
    <text evidence="13">Belongs to the enoyl-CoA hydratase/isomerase family.</text>
</comment>
<keyword evidence="9" id="KW-0443">Lipid metabolism</keyword>
<feature type="domain" description="3-hydroxyacyl-CoA dehydrogenase NAD binding" evidence="15">
    <location>
        <begin position="314"/>
        <end position="489"/>
    </location>
</feature>
<evidence type="ECO:0000313" key="17">
    <source>
        <dbReference type="Proteomes" id="UP000294887"/>
    </source>
</evidence>
<evidence type="ECO:0000256" key="4">
    <source>
        <dbReference type="ARBA" id="ARBA00012076"/>
    </source>
</evidence>
<dbReference type="UniPathway" id="UPA00659"/>
<dbReference type="AlphaFoldDB" id="A0A4R1F6R8"/>
<evidence type="ECO:0000256" key="5">
    <source>
        <dbReference type="ARBA" id="ARBA00022832"/>
    </source>
</evidence>
<feature type="domain" description="3-hydroxyacyl-CoA dehydrogenase C-terminal" evidence="14">
    <location>
        <begin position="493"/>
        <end position="584"/>
    </location>
</feature>
<evidence type="ECO:0000256" key="3">
    <source>
        <dbReference type="ARBA" id="ARBA00008750"/>
    </source>
</evidence>
<dbReference type="InterPro" id="IPR029045">
    <property type="entry name" value="ClpP/crotonase-like_dom_sf"/>
</dbReference>
<dbReference type="OrthoDB" id="5389341at2"/>
<name>A0A4R1F6R8_9GAMM</name>
<evidence type="ECO:0000256" key="12">
    <source>
        <dbReference type="ARBA" id="ARBA00049556"/>
    </source>
</evidence>
<dbReference type="SUPFAM" id="SSF52096">
    <property type="entry name" value="ClpP/crotonase"/>
    <property type="match status" value="1"/>
</dbReference>
<dbReference type="GO" id="GO:0004300">
    <property type="term" value="F:enoyl-CoA hydratase activity"/>
    <property type="evidence" value="ECO:0007669"/>
    <property type="project" value="UniProtKB-EC"/>
</dbReference>
<dbReference type="InterPro" id="IPR006108">
    <property type="entry name" value="3HC_DH_C"/>
</dbReference>
<evidence type="ECO:0000256" key="9">
    <source>
        <dbReference type="ARBA" id="ARBA00023098"/>
    </source>
</evidence>
<evidence type="ECO:0000256" key="8">
    <source>
        <dbReference type="ARBA" id="ARBA00023027"/>
    </source>
</evidence>
<comment type="caution">
    <text evidence="16">The sequence shown here is derived from an EMBL/GenBank/DDBJ whole genome shotgun (WGS) entry which is preliminary data.</text>
</comment>
<organism evidence="16 17">
    <name type="scientific">Cocleimonas flava</name>
    <dbReference type="NCBI Taxonomy" id="634765"/>
    <lineage>
        <taxon>Bacteria</taxon>
        <taxon>Pseudomonadati</taxon>
        <taxon>Pseudomonadota</taxon>
        <taxon>Gammaproteobacteria</taxon>
        <taxon>Thiotrichales</taxon>
        <taxon>Thiotrichaceae</taxon>
        <taxon>Cocleimonas</taxon>
    </lineage>
</organism>
<dbReference type="Gene3D" id="1.10.1040.50">
    <property type="match status" value="1"/>
</dbReference>
<accession>A0A4R1F6R8</accession>
<dbReference type="GO" id="GO:0070403">
    <property type="term" value="F:NAD+ binding"/>
    <property type="evidence" value="ECO:0007669"/>
    <property type="project" value="InterPro"/>
</dbReference>
<dbReference type="PROSITE" id="PS00166">
    <property type="entry name" value="ENOYL_COA_HYDRATASE"/>
    <property type="match status" value="1"/>
</dbReference>
<gene>
    <name evidence="16" type="ORF">EV695_0104</name>
</gene>
<dbReference type="EMBL" id="SMFQ01000002">
    <property type="protein sequence ID" value="TCJ88264.1"/>
    <property type="molecule type" value="Genomic_DNA"/>
</dbReference>
<comment type="catalytic activity">
    <reaction evidence="12">
        <text>a (3S)-3-hydroxyacyl-CoA + NAD(+) = a 3-oxoacyl-CoA + NADH + H(+)</text>
        <dbReference type="Rhea" id="RHEA:22432"/>
        <dbReference type="ChEBI" id="CHEBI:15378"/>
        <dbReference type="ChEBI" id="CHEBI:57318"/>
        <dbReference type="ChEBI" id="CHEBI:57540"/>
        <dbReference type="ChEBI" id="CHEBI:57945"/>
        <dbReference type="ChEBI" id="CHEBI:90726"/>
        <dbReference type="EC" id="1.1.1.35"/>
    </reaction>
</comment>
<sequence>MSNSIENNKNTYENLSLSVENELAWLTLDVKDEAANVINPDVVAELSQACDEVKAMSGIKGLIIHSGKPSGFIAGADVKKFTEVTDTTQALGFIHAGQAACQKIEDLSIPTVAMVQGFCMGGGLEIALSCDYIVTDDSPSTKLSLPEVKLGIHPGFGGTVRSIRRMGVLAAMPLMLTGRNVLPRQAKKMGLTDLCVPLRQLKASAIQTALRKPPKQQAPKSAMLLEAGPMRKLVAMQMRKQVASKAKQEHYPAPYALINIWEMHCSKSNDMYAAEAESVAQLAMTETAQNLVRVFFLQNRLKALGDKSLFSPKHVHVIGGGVMGGDIAAWCAMQGFKVTIQDLSQDALGRVVGRAVKGFKRRYRKDKFRIMNAQDNLIPDLHGHGISKADVIIEAIFENLEAKQTIFKDVEAKAKPDAIIATNTSSITLNEIAEVMKQPERLVGLHFFNPVFKMPLLEIIYTPDKTDPKVIELAQSFGAHIGKLPLPVKSSPGFLINRILMPYILEGVTIHQEGVPAAVVDKVAVDYGMPMGPLELADTVGLDICLHVGKILADKVGVTLPNTLDSEVESGRLGKKSGQGFYNWKADKKVKEKNAPKWGGDLDQLEKRLIDKFLNESQKCLDERLVEDVDLLDAGVIFGTGFAPFRGGPMNVIKNAG</sequence>
<evidence type="ECO:0000256" key="2">
    <source>
        <dbReference type="ARBA" id="ARBA00007005"/>
    </source>
</evidence>
<dbReference type="PANTHER" id="PTHR43612">
    <property type="entry name" value="TRIFUNCTIONAL ENZYME SUBUNIT ALPHA"/>
    <property type="match status" value="1"/>
</dbReference>
<dbReference type="Gene3D" id="3.90.226.10">
    <property type="entry name" value="2-enoyl-CoA Hydratase, Chain A, domain 1"/>
    <property type="match status" value="1"/>
</dbReference>
<dbReference type="GO" id="GO:0006635">
    <property type="term" value="P:fatty acid beta-oxidation"/>
    <property type="evidence" value="ECO:0007669"/>
    <property type="project" value="UniProtKB-UniPathway"/>
</dbReference>
<evidence type="ECO:0000256" key="1">
    <source>
        <dbReference type="ARBA" id="ARBA00005005"/>
    </source>
</evidence>
<dbReference type="InterPro" id="IPR006176">
    <property type="entry name" value="3-OHacyl-CoA_DH_NAD-bd"/>
</dbReference>
<dbReference type="SUPFAM" id="SSF48179">
    <property type="entry name" value="6-phosphogluconate dehydrogenase C-terminal domain-like"/>
    <property type="match status" value="2"/>
</dbReference>
<proteinExistence type="inferred from homology"/>
<evidence type="ECO:0000256" key="13">
    <source>
        <dbReference type="RuleBase" id="RU003707"/>
    </source>
</evidence>
<dbReference type="PANTHER" id="PTHR43612:SF3">
    <property type="entry name" value="TRIFUNCTIONAL ENZYME SUBUNIT ALPHA, MITOCHONDRIAL"/>
    <property type="match status" value="1"/>
</dbReference>
<dbReference type="InterPro" id="IPR001753">
    <property type="entry name" value="Enoyl-CoA_hydra/iso"/>
</dbReference>
<comment type="pathway">
    <text evidence="1">Lipid metabolism; fatty acid beta-oxidation.</text>
</comment>
<evidence type="ECO:0000256" key="7">
    <source>
        <dbReference type="ARBA" id="ARBA00023002"/>
    </source>
</evidence>
<evidence type="ECO:0000259" key="14">
    <source>
        <dbReference type="Pfam" id="PF00725"/>
    </source>
</evidence>
<keyword evidence="17" id="KW-1185">Reference proteome</keyword>
<keyword evidence="8" id="KW-0520">NAD</keyword>
<dbReference type="Pfam" id="PF00378">
    <property type="entry name" value="ECH_1"/>
    <property type="match status" value="1"/>
</dbReference>
<comment type="similarity">
    <text evidence="3">In the N-terminal section; belongs to the enoyl-CoA hydratase/isomerase family.</text>
</comment>
<dbReference type="GO" id="GO:0016509">
    <property type="term" value="F:long-chain (3S)-3-hydroxyacyl-CoA dehydrogenase (NAD+) activity"/>
    <property type="evidence" value="ECO:0007669"/>
    <property type="project" value="TreeGrafter"/>
</dbReference>
<evidence type="ECO:0000259" key="15">
    <source>
        <dbReference type="Pfam" id="PF02737"/>
    </source>
</evidence>
<dbReference type="Gene3D" id="3.40.50.720">
    <property type="entry name" value="NAD(P)-binding Rossmann-like Domain"/>
    <property type="match status" value="1"/>
</dbReference>
<keyword evidence="11" id="KW-0511">Multifunctional enzyme</keyword>
<dbReference type="Pfam" id="PF00725">
    <property type="entry name" value="3HCDH"/>
    <property type="match status" value="1"/>
</dbReference>
<dbReference type="SUPFAM" id="SSF51735">
    <property type="entry name" value="NAD(P)-binding Rossmann-fold domains"/>
    <property type="match status" value="1"/>
</dbReference>
<evidence type="ECO:0000256" key="6">
    <source>
        <dbReference type="ARBA" id="ARBA00022963"/>
    </source>
</evidence>
<dbReference type="CDD" id="cd06558">
    <property type="entry name" value="crotonase-like"/>
    <property type="match status" value="1"/>
</dbReference>
<keyword evidence="6" id="KW-0442">Lipid degradation</keyword>
<dbReference type="RefSeq" id="WP_131903975.1">
    <property type="nucleotide sequence ID" value="NZ_BAAAFU010000008.1"/>
</dbReference>
<protein>
    <recommendedName>
        <fullName evidence="4">enoyl-CoA hydratase</fullName>
        <ecNumber evidence="4">4.2.1.17</ecNumber>
    </recommendedName>
</protein>
<dbReference type="Pfam" id="PF02737">
    <property type="entry name" value="3HCDH_N"/>
    <property type="match status" value="1"/>
</dbReference>
<dbReference type="EC" id="4.2.1.17" evidence="4"/>